<sequence>MNIIIAVPFKDREQQTISLIKSLISSLEYANLKTTFRYKFFLIDDNSERACVSRIQQEVSSYPYFYVIKNKGQGPGAARNSINNYIEKEDYIVFTDNDCVVDKTWIYTILQYCCKYNPLVLQGNPCLFQKTTILGEWEEKLYHCLFGSYLQGAFTSMIDSRNLIVHRSIFLKYQGGLFSETLNLAAAESRILMKKLEKDKVSVYYSEDIIVYHEDPPSILSSCLQKYRHGYGRVELWGEEPPTSRYLLERYFYIPIEKEGLPPRYIIPTHLSFLYGYYYNSNNLSEFQKIIVMLKNDYPDISIFNVLEV</sequence>
<name>B2RJP6_PORG3</name>
<proteinExistence type="predicted"/>
<dbReference type="EMBL" id="AP009380">
    <property type="protein sequence ID" value="BAG33591.1"/>
    <property type="molecule type" value="Genomic_DNA"/>
</dbReference>
<feature type="domain" description="Glycosyltransferase 2-like" evidence="1">
    <location>
        <begin position="5"/>
        <end position="125"/>
    </location>
</feature>
<dbReference type="RefSeq" id="WP_012458003.1">
    <property type="nucleotide sequence ID" value="NC_010729.1"/>
</dbReference>
<evidence type="ECO:0000313" key="3">
    <source>
        <dbReference type="Proteomes" id="UP000008842"/>
    </source>
</evidence>
<reference evidence="2 3" key="1">
    <citation type="journal article" date="2008" name="DNA Res.">
        <title>Determination of the genome sequence of Porphyromonas gingivalis strain ATCC 33277 and genomic comparison with strain W83 revealed extensive genome rearrangements in P. gingivalis.</title>
        <authorList>
            <person name="Naito M."/>
            <person name="Hirakawa H."/>
            <person name="Yamashita A."/>
            <person name="Ohara N."/>
            <person name="Shoji M."/>
            <person name="Yukitake H."/>
            <person name="Nakayama K."/>
            <person name="Toh H."/>
            <person name="Yoshimura F."/>
            <person name="Kuhara S."/>
            <person name="Hattori M."/>
            <person name="Hayashi T."/>
            <person name="Nakayama K."/>
        </authorList>
    </citation>
    <scope>NUCLEOTIDE SEQUENCE [LARGE SCALE GENOMIC DNA]</scope>
    <source>
        <strain evidence="3">ATCC 33277 / DSM 20709 / CIP 103683 / JCM 12257 / NCTC 11834 / 2561</strain>
    </source>
</reference>
<protein>
    <recommendedName>
        <fullName evidence="1">Glycosyltransferase 2-like domain-containing protein</fullName>
    </recommendedName>
</protein>
<dbReference type="BioCyc" id="PGIN431947:G1G2V-1219-MONOMER"/>
<organism evidence="2 3">
    <name type="scientific">Porphyromonas gingivalis (strain ATCC 33277 / DSM 20709 / CIP 103683 / JCM 12257 / NCTC 11834 / 2561)</name>
    <dbReference type="NCBI Taxonomy" id="431947"/>
    <lineage>
        <taxon>Bacteria</taxon>
        <taxon>Pseudomonadati</taxon>
        <taxon>Bacteroidota</taxon>
        <taxon>Bacteroidia</taxon>
        <taxon>Bacteroidales</taxon>
        <taxon>Porphyromonadaceae</taxon>
        <taxon>Porphyromonas</taxon>
    </lineage>
</organism>
<evidence type="ECO:0000313" key="2">
    <source>
        <dbReference type="EMBL" id="BAG33591.1"/>
    </source>
</evidence>
<gene>
    <name evidence="2" type="ordered locus">PGN_1072</name>
</gene>
<dbReference type="eggNOG" id="COG1216">
    <property type="taxonomic scope" value="Bacteria"/>
</dbReference>
<dbReference type="OrthoDB" id="597270at2"/>
<accession>B2RJP6</accession>
<dbReference type="AlphaFoldDB" id="B2RJP6"/>
<dbReference type="SUPFAM" id="SSF53448">
    <property type="entry name" value="Nucleotide-diphospho-sugar transferases"/>
    <property type="match status" value="1"/>
</dbReference>
<evidence type="ECO:0000259" key="1">
    <source>
        <dbReference type="Pfam" id="PF00535"/>
    </source>
</evidence>
<dbReference type="Gene3D" id="3.90.550.10">
    <property type="entry name" value="Spore Coat Polysaccharide Biosynthesis Protein SpsA, Chain A"/>
    <property type="match status" value="1"/>
</dbReference>
<dbReference type="InterPro" id="IPR001173">
    <property type="entry name" value="Glyco_trans_2-like"/>
</dbReference>
<dbReference type="Proteomes" id="UP000008842">
    <property type="component" value="Chromosome"/>
</dbReference>
<dbReference type="KEGG" id="pgn:PGN_1072"/>
<dbReference type="Pfam" id="PF00535">
    <property type="entry name" value="Glycos_transf_2"/>
    <property type="match status" value="1"/>
</dbReference>
<dbReference type="GeneID" id="29256282"/>
<dbReference type="HOGENOM" id="CLU_899725_0_0_10"/>
<dbReference type="InterPro" id="IPR029044">
    <property type="entry name" value="Nucleotide-diphossugar_trans"/>
</dbReference>